<proteinExistence type="predicted"/>
<dbReference type="Gene3D" id="1.25.40.10">
    <property type="entry name" value="Tetratricopeptide repeat domain"/>
    <property type="match status" value="1"/>
</dbReference>
<dbReference type="Proteomes" id="UP000242877">
    <property type="component" value="Unassembled WGS sequence"/>
</dbReference>
<accession>A0A162IGN7</accession>
<dbReference type="PANTHER" id="PTHR47930">
    <property type="entry name" value="YALI0C12947P"/>
    <property type="match status" value="1"/>
</dbReference>
<dbReference type="InterPro" id="IPR011990">
    <property type="entry name" value="TPR-like_helical_dom_sf"/>
</dbReference>
<name>A0A162IGN7_9EURO</name>
<dbReference type="VEuPathDB" id="FungiDB:AAP_02629"/>
<sequence>MRRLSVRAAQLPVGASFNGHSRHILSSLGSVQHSSRKFSQSVCARDEGKKEPKVEVNFYEQTTRTSNDRKPVDFYHPYKAEQEDVIAQIQKLRKELDIVKLGPFAPSSPLMKSLPEHERKIIENIVKKYEAEHPESIPDDTQRLNDAMDEFVEDARREIEQAEVDVWKPLKHEKHTEKHVNPLHIELKLHEDHKAYIQQMNKSLEALHKESTPGTRRTAMRFYRRCRESIPGFVDMMPDEALRLLWTSQLAATDDERRLVRGLTLAEDILKSRKKFTQSQWIDYIQLLSESGKLELALHHWRTREAFIDRTNLDDTNRYWNIGIRLLIANDNLAEARAIVFKILSTKREGVDYRLLIPLIIGYAKSSHPYASEWTWLLYIRLRQCLKDEITMDDYDAISIALLQAGRTDEALAVFKDMMVTHRGKEHDSVARYTAAIGPWKKIEDVRASDLNKMSLGALTILPKSLANKFFFASWIKKLIGMGEIDNAAKVIELMFERDIRPDAKHLNGLIGAWLRTPGSENRLKAESLAWSMVQERIDRYYLNKTKQRTEKLVIEQYTESDNPLPKHLRRRVPPANIETFCVLLLHYSRRGQESMVNYLIECLDTARLRPNTFFMNHLLYAELRKEDPVGVWSRFKDMTRLLKPDLESFDCLWHCAKIVYDRRRNVFCEDFPPIRELYKRMIVWYSELSDLKKETICVSLLVRLLQKTVSPRTRRRSRFLNKSSSNIDKVAQVMELVRDQRIAALGKEDLSLEDLTVEEQRILQVEIVTDSLKVFLARLDGQADITDAKIRKAAEEMGVPDVDLGKPIALIPF</sequence>
<keyword evidence="2" id="KW-1185">Reference proteome</keyword>
<dbReference type="AlphaFoldDB" id="A0A162IGN7"/>
<evidence type="ECO:0000313" key="1">
    <source>
        <dbReference type="EMBL" id="KZZ93163.1"/>
    </source>
</evidence>
<comment type="caution">
    <text evidence="1">The sequence shown here is derived from an EMBL/GenBank/DDBJ whole genome shotgun (WGS) entry which is preliminary data.</text>
</comment>
<evidence type="ECO:0008006" key="3">
    <source>
        <dbReference type="Google" id="ProtNLM"/>
    </source>
</evidence>
<dbReference type="EMBL" id="AZGZ01000009">
    <property type="protein sequence ID" value="KZZ93163.1"/>
    <property type="molecule type" value="Genomic_DNA"/>
</dbReference>
<organism evidence="1 2">
    <name type="scientific">Ascosphaera apis ARSEF 7405</name>
    <dbReference type="NCBI Taxonomy" id="392613"/>
    <lineage>
        <taxon>Eukaryota</taxon>
        <taxon>Fungi</taxon>
        <taxon>Dikarya</taxon>
        <taxon>Ascomycota</taxon>
        <taxon>Pezizomycotina</taxon>
        <taxon>Eurotiomycetes</taxon>
        <taxon>Eurotiomycetidae</taxon>
        <taxon>Onygenales</taxon>
        <taxon>Ascosphaeraceae</taxon>
        <taxon>Ascosphaera</taxon>
    </lineage>
</organism>
<evidence type="ECO:0000313" key="2">
    <source>
        <dbReference type="Proteomes" id="UP000242877"/>
    </source>
</evidence>
<dbReference type="OrthoDB" id="4203706at2759"/>
<reference evidence="1 2" key="1">
    <citation type="journal article" date="2016" name="Genome Biol. Evol.">
        <title>Divergent and convergent evolution of fungal pathogenicity.</title>
        <authorList>
            <person name="Shang Y."/>
            <person name="Xiao G."/>
            <person name="Zheng P."/>
            <person name="Cen K."/>
            <person name="Zhan S."/>
            <person name="Wang C."/>
        </authorList>
    </citation>
    <scope>NUCLEOTIDE SEQUENCE [LARGE SCALE GENOMIC DNA]</scope>
    <source>
        <strain evidence="1 2">ARSEF 7405</strain>
    </source>
</reference>
<gene>
    <name evidence="1" type="ORF">AAP_02629</name>
</gene>
<protein>
    <recommendedName>
        <fullName evidence="3">Pentatricopeptide repeat protein</fullName>
    </recommendedName>
</protein>
<dbReference type="PANTHER" id="PTHR47930:SF2">
    <property type="entry name" value="PENTATRICOPEPTIDE REPEAT PROTEIN (AFU_ORTHOLOGUE AFUA_8G04250)"/>
    <property type="match status" value="1"/>
</dbReference>